<evidence type="ECO:0000256" key="2">
    <source>
        <dbReference type="ARBA" id="ARBA00022857"/>
    </source>
</evidence>
<evidence type="ECO:0000256" key="1">
    <source>
        <dbReference type="ARBA" id="ARBA00009986"/>
    </source>
</evidence>
<proteinExistence type="inferred from homology"/>
<dbReference type="PANTHER" id="PTHR43217:SF2">
    <property type="entry name" value="SUCCINATE-SEMIALDEHYDE DEHYDROGENASE [NADP(+)]"/>
    <property type="match status" value="1"/>
</dbReference>
<dbReference type="InterPro" id="IPR044148">
    <property type="entry name" value="ALDH_GabD1-like"/>
</dbReference>
<dbReference type="RefSeq" id="WP_386765597.1">
    <property type="nucleotide sequence ID" value="NZ_JBHSTI010000008.1"/>
</dbReference>
<dbReference type="EMBL" id="JBHSTI010000008">
    <property type="protein sequence ID" value="MFC6237889.1"/>
    <property type="molecule type" value="Genomic_DNA"/>
</dbReference>
<dbReference type="InterPro" id="IPR016163">
    <property type="entry name" value="Ald_DH_C"/>
</dbReference>
<evidence type="ECO:0000313" key="5">
    <source>
        <dbReference type="EMBL" id="MFC6237889.1"/>
    </source>
</evidence>
<reference evidence="6" key="1">
    <citation type="journal article" date="2019" name="Int. J. Syst. Evol. Microbiol.">
        <title>The Global Catalogue of Microorganisms (GCM) 10K type strain sequencing project: providing services to taxonomists for standard genome sequencing and annotation.</title>
        <authorList>
            <consortium name="The Broad Institute Genomics Platform"/>
            <consortium name="The Broad Institute Genome Sequencing Center for Infectious Disease"/>
            <person name="Wu L."/>
            <person name="Ma J."/>
        </authorList>
    </citation>
    <scope>NUCLEOTIDE SEQUENCE [LARGE SCALE GENOMIC DNA]</scope>
    <source>
        <strain evidence="6">CGMCC 4.7317</strain>
    </source>
</reference>
<evidence type="ECO:0000259" key="4">
    <source>
        <dbReference type="Pfam" id="PF00171"/>
    </source>
</evidence>
<sequence>MTDYAVVNPATGSVLKEYPTIGDADLDSAVARAHAARGPWGRDTTVAERAAVIRRVAELHEERKQELGEIISREMGKPVAQGVGEVEFSAAIYEYYADNAEKFLADEPIDLLAGEGTAVIRRSPVGVLLGIMPWNFPYYQVARFAGPNLIIGNTVLLKHAPQCPESAAAMEQIFRDAGVPADAYINIYATNDQVSKLIADPRVQGISLTGSGRAGAAVAEQAGRHLKKVVLELGGSDPFIVLGTDDMDATVEAATTARMDNAGQACNAGKRFIVVENLYDEFVEKFTAAVTGMQYGDPSAEGTAYGPLSSALAADRLEEQVKQATADGAVLTGGARNGNFVQGGVLTNVLPGNSAYGQELFGPIAQVYKAADEAEAVRLANDTEYGLGSYVFTNDLEQALRVADQIEAGMVFVNCVGADGVELPFGGIKASGFGRELGRYGMEEFVNKKLIRVNA</sequence>
<dbReference type="Gene3D" id="3.40.309.10">
    <property type="entry name" value="Aldehyde Dehydrogenase, Chain A, domain 2"/>
    <property type="match status" value="1"/>
</dbReference>
<dbReference type="InterPro" id="IPR016161">
    <property type="entry name" value="Ald_DH/histidinol_DH"/>
</dbReference>
<dbReference type="Proteomes" id="UP001596138">
    <property type="component" value="Unassembled WGS sequence"/>
</dbReference>
<dbReference type="InterPro" id="IPR015590">
    <property type="entry name" value="Aldehyde_DH_dom"/>
</dbReference>
<feature type="domain" description="Aldehyde dehydrogenase" evidence="4">
    <location>
        <begin position="4"/>
        <end position="450"/>
    </location>
</feature>
<evidence type="ECO:0000256" key="3">
    <source>
        <dbReference type="ARBA" id="ARBA00023002"/>
    </source>
</evidence>
<dbReference type="InterPro" id="IPR047110">
    <property type="entry name" value="GABD/Sad-like"/>
</dbReference>
<name>A0ABW1T0V4_9ACTN</name>
<dbReference type="PANTHER" id="PTHR43217">
    <property type="entry name" value="SUCCINATE SEMIALDEHYDE DEHYDROGENASE [NAD(P)+] SAD"/>
    <property type="match status" value="1"/>
</dbReference>
<accession>A0ABW1T0V4</accession>
<comment type="similarity">
    <text evidence="1">Belongs to the aldehyde dehydrogenase family.</text>
</comment>
<keyword evidence="2" id="KW-0521">NADP</keyword>
<dbReference type="Gene3D" id="3.40.605.10">
    <property type="entry name" value="Aldehyde Dehydrogenase, Chain A, domain 1"/>
    <property type="match status" value="1"/>
</dbReference>
<keyword evidence="3" id="KW-0560">Oxidoreductase</keyword>
<protein>
    <submittedName>
        <fullName evidence="5">NAD-dependent succinate-semialdehyde dehydrogenase</fullName>
    </submittedName>
</protein>
<dbReference type="Pfam" id="PF00171">
    <property type="entry name" value="Aldedh"/>
    <property type="match status" value="1"/>
</dbReference>
<organism evidence="5 6">
    <name type="scientific">Longivirga aurantiaca</name>
    <dbReference type="NCBI Taxonomy" id="1837743"/>
    <lineage>
        <taxon>Bacteria</taxon>
        <taxon>Bacillati</taxon>
        <taxon>Actinomycetota</taxon>
        <taxon>Actinomycetes</taxon>
        <taxon>Sporichthyales</taxon>
        <taxon>Sporichthyaceae</taxon>
        <taxon>Longivirga</taxon>
    </lineage>
</organism>
<keyword evidence="6" id="KW-1185">Reference proteome</keyword>
<dbReference type="SUPFAM" id="SSF53720">
    <property type="entry name" value="ALDH-like"/>
    <property type="match status" value="1"/>
</dbReference>
<gene>
    <name evidence="5" type="ORF">ACFQGU_08365</name>
</gene>
<dbReference type="InterPro" id="IPR016162">
    <property type="entry name" value="Ald_DH_N"/>
</dbReference>
<evidence type="ECO:0000313" key="6">
    <source>
        <dbReference type="Proteomes" id="UP001596138"/>
    </source>
</evidence>
<dbReference type="CDD" id="cd07100">
    <property type="entry name" value="ALDH_SSADH1_GabD1"/>
    <property type="match status" value="1"/>
</dbReference>
<comment type="caution">
    <text evidence="5">The sequence shown here is derived from an EMBL/GenBank/DDBJ whole genome shotgun (WGS) entry which is preliminary data.</text>
</comment>